<name>A0A494XRE3_9BACL</name>
<organism evidence="2 3">
    <name type="scientific">Cohnella endophytica</name>
    <dbReference type="NCBI Taxonomy" id="2419778"/>
    <lineage>
        <taxon>Bacteria</taxon>
        <taxon>Bacillati</taxon>
        <taxon>Bacillota</taxon>
        <taxon>Bacilli</taxon>
        <taxon>Bacillales</taxon>
        <taxon>Paenibacillaceae</taxon>
        <taxon>Cohnella</taxon>
    </lineage>
</organism>
<keyword evidence="1" id="KW-1133">Transmembrane helix</keyword>
<evidence type="ECO:0000313" key="2">
    <source>
        <dbReference type="EMBL" id="RKP50083.1"/>
    </source>
</evidence>
<evidence type="ECO:0008006" key="4">
    <source>
        <dbReference type="Google" id="ProtNLM"/>
    </source>
</evidence>
<feature type="transmembrane region" description="Helical" evidence="1">
    <location>
        <begin position="153"/>
        <end position="173"/>
    </location>
</feature>
<feature type="transmembrane region" description="Helical" evidence="1">
    <location>
        <begin position="55"/>
        <end position="74"/>
    </location>
</feature>
<proteinExistence type="predicted"/>
<reference evidence="2 3" key="1">
    <citation type="submission" date="2018-10" db="EMBL/GenBank/DDBJ databases">
        <title>Cohnella sp. M2MS4P-1, whole genome shotgun sequence.</title>
        <authorList>
            <person name="Tuo L."/>
        </authorList>
    </citation>
    <scope>NUCLEOTIDE SEQUENCE [LARGE SCALE GENOMIC DNA]</scope>
    <source>
        <strain evidence="2 3">M2MS4P-1</strain>
    </source>
</reference>
<keyword evidence="1" id="KW-0472">Membrane</keyword>
<dbReference type="Proteomes" id="UP000282076">
    <property type="component" value="Unassembled WGS sequence"/>
</dbReference>
<dbReference type="EMBL" id="RBZM01000008">
    <property type="protein sequence ID" value="RKP50083.1"/>
    <property type="molecule type" value="Genomic_DNA"/>
</dbReference>
<dbReference type="RefSeq" id="WP_120978766.1">
    <property type="nucleotide sequence ID" value="NZ_RBZM01000008.1"/>
</dbReference>
<feature type="transmembrane region" description="Helical" evidence="1">
    <location>
        <begin position="123"/>
        <end position="147"/>
    </location>
</feature>
<dbReference type="OrthoDB" id="6656329at2"/>
<protein>
    <recommendedName>
        <fullName evidence="4">Ferric reductase</fullName>
    </recommendedName>
</protein>
<evidence type="ECO:0000313" key="3">
    <source>
        <dbReference type="Proteomes" id="UP000282076"/>
    </source>
</evidence>
<feature type="transmembrane region" description="Helical" evidence="1">
    <location>
        <begin position="94"/>
        <end position="111"/>
    </location>
</feature>
<dbReference type="AlphaFoldDB" id="A0A494XRE3"/>
<keyword evidence="1" id="KW-0812">Transmembrane</keyword>
<feature type="transmembrane region" description="Helical" evidence="1">
    <location>
        <begin position="12"/>
        <end position="34"/>
    </location>
</feature>
<gene>
    <name evidence="2" type="ORF">D7Z26_19930</name>
</gene>
<evidence type="ECO:0000256" key="1">
    <source>
        <dbReference type="SAM" id="Phobius"/>
    </source>
</evidence>
<keyword evidence="3" id="KW-1185">Reference proteome</keyword>
<sequence length="188" mass="21058">MNDVLLNLPSWTITRVAGLAGYYSLFIGVMLGIVHGMPNVKGKWKKRSYAWHARMQAAGLFLSIAHVMILSIDTYSPFTWGQLLLPFSYPENRIVYGMGSMALYGLLFILLTTDFKSLLSRRIWLIFHMAAYPVFFLALVHGLIAGTDTNNPFVFWSYLGTATALVLITFIRVGTEGIAPKRRSTSIS</sequence>
<accession>A0A494XRE3</accession>
<comment type="caution">
    <text evidence="2">The sequence shown here is derived from an EMBL/GenBank/DDBJ whole genome shotgun (WGS) entry which is preliminary data.</text>
</comment>